<organism evidence="1 2">
    <name type="scientific">Aromatoleum anaerobium</name>
    <dbReference type="NCBI Taxonomy" id="182180"/>
    <lineage>
        <taxon>Bacteria</taxon>
        <taxon>Pseudomonadati</taxon>
        <taxon>Pseudomonadota</taxon>
        <taxon>Betaproteobacteria</taxon>
        <taxon>Rhodocyclales</taxon>
        <taxon>Rhodocyclaceae</taxon>
        <taxon>Aromatoleum</taxon>
    </lineage>
</organism>
<protein>
    <submittedName>
        <fullName evidence="1">Uncharacterized protein</fullName>
    </submittedName>
</protein>
<accession>A0ABX1PQV6</accession>
<gene>
    <name evidence="1" type="ORF">GO606_14025</name>
</gene>
<dbReference type="RefSeq" id="WP_169119156.1">
    <property type="nucleotide sequence ID" value="NZ_WTVG02000039.1"/>
</dbReference>
<proteinExistence type="predicted"/>
<evidence type="ECO:0000313" key="1">
    <source>
        <dbReference type="EMBL" id="NMG25816.1"/>
    </source>
</evidence>
<comment type="caution">
    <text evidence="1">The sequence shown here is derived from an EMBL/GenBank/DDBJ whole genome shotgun (WGS) entry which is preliminary data.</text>
</comment>
<dbReference type="EMBL" id="WTVG01000043">
    <property type="protein sequence ID" value="NMG25816.1"/>
    <property type="molecule type" value="Genomic_DNA"/>
</dbReference>
<sequence>MRVGRDTKRRIEAIKAESYEARQKLVTLLARLEEHSGTKRIARGLKAAIDKLDSWQRTPHV</sequence>
<keyword evidence="2" id="KW-1185">Reference proteome</keyword>
<reference evidence="1" key="1">
    <citation type="submission" date="2019-12" db="EMBL/GenBank/DDBJ databases">
        <title>Comparative genomics gives insights into the taxonomy of the Azoarcus-Aromatoleum group and reveals separate origins of nif in the plant-associated Azoarcus and non-plant-associated Aromatoleum sub-groups.</title>
        <authorList>
            <person name="Lafos M."/>
            <person name="Maluk M."/>
            <person name="Batista M."/>
            <person name="Junghare M."/>
            <person name="Carmona M."/>
            <person name="Faoro H."/>
            <person name="Cruz L.M."/>
            <person name="Battistoni F."/>
            <person name="De Souza E."/>
            <person name="Pedrosa F."/>
            <person name="Chen W.-M."/>
            <person name="Poole P.S."/>
            <person name="Dixon R.A."/>
            <person name="James E.K."/>
        </authorList>
    </citation>
    <scope>NUCLEOTIDE SEQUENCE</scope>
    <source>
        <strain evidence="1">LuFRes1</strain>
    </source>
</reference>
<name>A0ABX1PQV6_9RHOO</name>
<evidence type="ECO:0000313" key="2">
    <source>
        <dbReference type="Proteomes" id="UP000615989"/>
    </source>
</evidence>
<dbReference type="Proteomes" id="UP000615989">
    <property type="component" value="Unassembled WGS sequence"/>
</dbReference>